<dbReference type="STRING" id="198312.SAMN02745193_00773"/>
<name>A0A1M7S1X8_9SPHN</name>
<sequence length="334" mass="34867">MTTWRLAGQIDDIRVPLADVQQRAEVCAIATLVEISGSAPRDPGAQMLISADDYWGFLSGGCIEADVARHGREAMAAGAARRLRYGEGSPWIDIKLACGSGITVLVEPVAATDQAVASLLDSHVTRRPVLWQSDGATRNVVAGGDAPAFAWDGAHYARLFEPVPRLVLIGEDGTALAAAAMAVQAGMEAVLITPGGPDQPPFPGIAYHRAAAPEALAAIGIDRWTAIAVLSHDREDDERGLAAALVSDAFHVGAIGARARLEARIAKLRGHGVSEADIARLHAPIGLHGFGKAPRDIALSLVAQVACAFHARSAAERSERLSISSTAPIASVSR</sequence>
<evidence type="ECO:0000259" key="1">
    <source>
        <dbReference type="Pfam" id="PF02625"/>
    </source>
</evidence>
<accession>A0A1M7S1X8</accession>
<reference evidence="4" key="1">
    <citation type="submission" date="2016-12" db="EMBL/GenBank/DDBJ databases">
        <authorList>
            <person name="Varghese N."/>
            <person name="Submissions S."/>
        </authorList>
    </citation>
    <scope>NUCLEOTIDE SEQUENCE [LARGE SCALE GENOMIC DNA]</scope>
    <source>
        <strain evidence="4">DSM 11032</strain>
    </source>
</reference>
<proteinExistence type="predicted"/>
<gene>
    <name evidence="3" type="ORF">SAMN02745193_00773</name>
</gene>
<evidence type="ECO:0000313" key="3">
    <source>
        <dbReference type="EMBL" id="SHN52406.1"/>
    </source>
</evidence>
<keyword evidence="4" id="KW-1185">Reference proteome</keyword>
<dbReference type="Proteomes" id="UP000184391">
    <property type="component" value="Unassembled WGS sequence"/>
</dbReference>
<dbReference type="InterPro" id="IPR003777">
    <property type="entry name" value="XdhC_CoxI"/>
</dbReference>
<dbReference type="PANTHER" id="PTHR30388:SF4">
    <property type="entry name" value="MOLYBDENUM COFACTOR INSERTION CHAPERONE PAOD"/>
    <property type="match status" value="1"/>
</dbReference>
<protein>
    <submittedName>
        <fullName evidence="3">Xanthine dehydrogenase accessory factor</fullName>
    </submittedName>
</protein>
<organism evidence="3 4">
    <name type="scientific">Erythrobacter sanguineus</name>
    <dbReference type="NCBI Taxonomy" id="198312"/>
    <lineage>
        <taxon>Bacteria</taxon>
        <taxon>Pseudomonadati</taxon>
        <taxon>Pseudomonadota</taxon>
        <taxon>Alphaproteobacteria</taxon>
        <taxon>Sphingomonadales</taxon>
        <taxon>Erythrobacteraceae</taxon>
        <taxon>Erythrobacter/Porphyrobacter group</taxon>
        <taxon>Erythrobacter</taxon>
    </lineage>
</organism>
<dbReference type="AlphaFoldDB" id="A0A1M7S1X8"/>
<dbReference type="Pfam" id="PF02625">
    <property type="entry name" value="XdhC_CoxI"/>
    <property type="match status" value="1"/>
</dbReference>
<dbReference type="InterPro" id="IPR052698">
    <property type="entry name" value="MoCofactor_Util/Proc"/>
</dbReference>
<dbReference type="Pfam" id="PF13478">
    <property type="entry name" value="XdhC_C"/>
    <property type="match status" value="1"/>
</dbReference>
<dbReference type="InterPro" id="IPR027051">
    <property type="entry name" value="XdhC_Rossmann_dom"/>
</dbReference>
<feature type="domain" description="XdhC Rossmann" evidence="2">
    <location>
        <begin position="166"/>
        <end position="305"/>
    </location>
</feature>
<feature type="domain" description="XdhC- CoxI" evidence="1">
    <location>
        <begin position="22"/>
        <end position="86"/>
    </location>
</feature>
<dbReference type="PANTHER" id="PTHR30388">
    <property type="entry name" value="ALDEHYDE OXIDOREDUCTASE MOLYBDENUM COFACTOR ASSEMBLY PROTEIN"/>
    <property type="match status" value="1"/>
</dbReference>
<dbReference type="EMBL" id="FRDF01000004">
    <property type="protein sequence ID" value="SHN52406.1"/>
    <property type="molecule type" value="Genomic_DNA"/>
</dbReference>
<evidence type="ECO:0000313" key="4">
    <source>
        <dbReference type="Proteomes" id="UP000184391"/>
    </source>
</evidence>
<evidence type="ECO:0000259" key="2">
    <source>
        <dbReference type="Pfam" id="PF13478"/>
    </source>
</evidence>
<dbReference type="Gene3D" id="3.40.50.720">
    <property type="entry name" value="NAD(P)-binding Rossmann-like Domain"/>
    <property type="match status" value="1"/>
</dbReference>
<dbReference type="RefSeq" id="WP_072673349.1">
    <property type="nucleotide sequence ID" value="NZ_FRDF01000004.1"/>
</dbReference>
<dbReference type="OrthoDB" id="9815497at2"/>